<sequence length="252" mass="28011">MQNRILYTDKLCKTFSNGGVQQHILKNLDVEIYEGDFTVIMGSSGAGKSTLMYSLSGMDKPTLGKIYFSGEEISKYSEDKLAIFRRKNCGFVFQQLYLLDKMSLLDNVLTSGLLVNKNKKELVERAKELFEKVNIPEITQAKFSSQVSGGEAQRAGIVRALINKPTVIFADEPTGALNSNNSGAVLDVMTDVNNDGQSIVMVTHDIKSALRGSRIIYLKDGVVCGECILEKYVGEDVKRREKLDAFLKEMGW</sequence>
<gene>
    <name evidence="6" type="primary">lolD_3</name>
    <name evidence="6" type="ORF">CLVI_15690</name>
</gene>
<comment type="similarity">
    <text evidence="1">Belongs to the ABC transporter superfamily.</text>
</comment>
<organism evidence="6 7">
    <name type="scientific">Clostridium vincentii</name>
    <dbReference type="NCBI Taxonomy" id="52704"/>
    <lineage>
        <taxon>Bacteria</taxon>
        <taxon>Bacillati</taxon>
        <taxon>Bacillota</taxon>
        <taxon>Clostridia</taxon>
        <taxon>Eubacteriales</taxon>
        <taxon>Clostridiaceae</taxon>
        <taxon>Clostridium</taxon>
    </lineage>
</organism>
<dbReference type="InterPro" id="IPR017911">
    <property type="entry name" value="MacB-like_ATP-bd"/>
</dbReference>
<evidence type="ECO:0000256" key="4">
    <source>
        <dbReference type="ARBA" id="ARBA00022840"/>
    </source>
</evidence>
<name>A0A2T0BFV5_9CLOT</name>
<dbReference type="AlphaFoldDB" id="A0A2T0BFV5"/>
<keyword evidence="4 6" id="KW-0067">ATP-binding</keyword>
<dbReference type="InterPro" id="IPR017871">
    <property type="entry name" value="ABC_transporter-like_CS"/>
</dbReference>
<dbReference type="InterPro" id="IPR003593">
    <property type="entry name" value="AAA+_ATPase"/>
</dbReference>
<keyword evidence="2" id="KW-0813">Transport</keyword>
<dbReference type="PROSITE" id="PS50893">
    <property type="entry name" value="ABC_TRANSPORTER_2"/>
    <property type="match status" value="1"/>
</dbReference>
<dbReference type="InterPro" id="IPR027417">
    <property type="entry name" value="P-loop_NTPase"/>
</dbReference>
<evidence type="ECO:0000256" key="2">
    <source>
        <dbReference type="ARBA" id="ARBA00022448"/>
    </source>
</evidence>
<protein>
    <submittedName>
        <fullName evidence="6">Lipoprotein-releasing system ATP-binding protein LolD</fullName>
        <ecNumber evidence="6">3.6.3.-</ecNumber>
    </submittedName>
</protein>
<keyword evidence="7" id="KW-1185">Reference proteome</keyword>
<evidence type="ECO:0000259" key="5">
    <source>
        <dbReference type="PROSITE" id="PS50893"/>
    </source>
</evidence>
<dbReference type="Pfam" id="PF00005">
    <property type="entry name" value="ABC_tran"/>
    <property type="match status" value="1"/>
</dbReference>
<proteinExistence type="inferred from homology"/>
<keyword evidence="6" id="KW-0449">Lipoprotein</keyword>
<evidence type="ECO:0000256" key="3">
    <source>
        <dbReference type="ARBA" id="ARBA00022741"/>
    </source>
</evidence>
<evidence type="ECO:0000313" key="7">
    <source>
        <dbReference type="Proteomes" id="UP000239471"/>
    </source>
</evidence>
<accession>A0A2T0BFV5</accession>
<dbReference type="Proteomes" id="UP000239471">
    <property type="component" value="Unassembled WGS sequence"/>
</dbReference>
<dbReference type="CDD" id="cd03255">
    <property type="entry name" value="ABC_MJ0796_LolCDE_FtsE"/>
    <property type="match status" value="1"/>
</dbReference>
<dbReference type="InterPro" id="IPR003439">
    <property type="entry name" value="ABC_transporter-like_ATP-bd"/>
</dbReference>
<evidence type="ECO:0000313" key="6">
    <source>
        <dbReference type="EMBL" id="PRR82759.1"/>
    </source>
</evidence>
<keyword evidence="3" id="KW-0547">Nucleotide-binding</keyword>
<dbReference type="GO" id="GO:0016887">
    <property type="term" value="F:ATP hydrolysis activity"/>
    <property type="evidence" value="ECO:0007669"/>
    <property type="project" value="InterPro"/>
</dbReference>
<dbReference type="OrthoDB" id="9802264at2"/>
<dbReference type="EMBL" id="PVXQ01000013">
    <property type="protein sequence ID" value="PRR82759.1"/>
    <property type="molecule type" value="Genomic_DNA"/>
</dbReference>
<dbReference type="SUPFAM" id="SSF52540">
    <property type="entry name" value="P-loop containing nucleoside triphosphate hydrolases"/>
    <property type="match status" value="1"/>
</dbReference>
<evidence type="ECO:0000256" key="1">
    <source>
        <dbReference type="ARBA" id="ARBA00005417"/>
    </source>
</evidence>
<keyword evidence="6" id="KW-0378">Hydrolase</keyword>
<dbReference type="PANTHER" id="PTHR42798:SF7">
    <property type="entry name" value="ALPHA-D-RIBOSE 1-METHYLPHOSPHONATE 5-TRIPHOSPHATE SYNTHASE SUBUNIT PHNL"/>
    <property type="match status" value="1"/>
</dbReference>
<dbReference type="Gene3D" id="3.40.50.300">
    <property type="entry name" value="P-loop containing nucleotide triphosphate hydrolases"/>
    <property type="match status" value="1"/>
</dbReference>
<dbReference type="SMART" id="SM00382">
    <property type="entry name" value="AAA"/>
    <property type="match status" value="1"/>
</dbReference>
<dbReference type="EC" id="3.6.3.-" evidence="6"/>
<feature type="domain" description="ABC transporter" evidence="5">
    <location>
        <begin position="6"/>
        <end position="245"/>
    </location>
</feature>
<dbReference type="GO" id="GO:0005524">
    <property type="term" value="F:ATP binding"/>
    <property type="evidence" value="ECO:0007669"/>
    <property type="project" value="UniProtKB-KW"/>
</dbReference>
<dbReference type="PROSITE" id="PS00211">
    <property type="entry name" value="ABC_TRANSPORTER_1"/>
    <property type="match status" value="1"/>
</dbReference>
<dbReference type="PANTHER" id="PTHR42798">
    <property type="entry name" value="LIPOPROTEIN-RELEASING SYSTEM ATP-BINDING PROTEIN LOLD"/>
    <property type="match status" value="1"/>
</dbReference>
<dbReference type="RefSeq" id="WP_106059558.1">
    <property type="nucleotide sequence ID" value="NZ_PVXQ01000013.1"/>
</dbReference>
<comment type="caution">
    <text evidence="6">The sequence shown here is derived from an EMBL/GenBank/DDBJ whole genome shotgun (WGS) entry which is preliminary data.</text>
</comment>
<reference evidence="6 7" key="1">
    <citation type="submission" date="2018-03" db="EMBL/GenBank/DDBJ databases">
        <title>Genome sequence of Clostridium vincentii DSM 10228.</title>
        <authorList>
            <person name="Poehlein A."/>
            <person name="Daniel R."/>
        </authorList>
    </citation>
    <scope>NUCLEOTIDE SEQUENCE [LARGE SCALE GENOMIC DNA]</scope>
    <source>
        <strain evidence="6 7">DSM 10228</strain>
    </source>
</reference>